<dbReference type="GeneID" id="98400723"/>
<dbReference type="AlphaFoldDB" id="A0A643FQT1"/>
<reference evidence="1 2" key="1">
    <citation type="submission" date="2020-10" db="EMBL/GenBank/DDBJ databases">
        <title>Complete genome sequence of Cupriavidus basilensis CCUG 49340T.</title>
        <authorList>
            <person name="Salva-Serra F."/>
            <person name="Donoso R.A."/>
            <person name="Cho K.H."/>
            <person name="Yoo J.A."/>
            <person name="Lee K."/>
            <person name="Yoon S.-H."/>
            <person name="Perez-Pantoja D."/>
            <person name="Moore E.R.B."/>
        </authorList>
    </citation>
    <scope>NUCLEOTIDE SEQUENCE [LARGE SCALE GENOMIC DNA]</scope>
    <source>
        <strain evidence="2">CCUG 49340</strain>
    </source>
</reference>
<gene>
    <name evidence="1" type="ORF">F7R26_007365</name>
</gene>
<name>A0A643FQT1_9BURK</name>
<accession>A0A643FQT1</accession>
<organism evidence="1 2">
    <name type="scientific">Cupriavidus basilensis</name>
    <dbReference type="NCBI Taxonomy" id="68895"/>
    <lineage>
        <taxon>Bacteria</taxon>
        <taxon>Pseudomonadati</taxon>
        <taxon>Pseudomonadota</taxon>
        <taxon>Betaproteobacteria</taxon>
        <taxon>Burkholderiales</taxon>
        <taxon>Burkholderiaceae</taxon>
        <taxon>Cupriavidus</taxon>
    </lineage>
</organism>
<proteinExistence type="predicted"/>
<protein>
    <submittedName>
        <fullName evidence="1">Uncharacterized protein</fullName>
    </submittedName>
</protein>
<dbReference type="RefSeq" id="WP_150987696.1">
    <property type="nucleotide sequence ID" value="NZ_CP062803.1"/>
</dbReference>
<evidence type="ECO:0000313" key="1">
    <source>
        <dbReference type="EMBL" id="QOT77843.1"/>
    </source>
</evidence>
<dbReference type="EMBL" id="CP062803">
    <property type="protein sequence ID" value="QOT77843.1"/>
    <property type="molecule type" value="Genomic_DNA"/>
</dbReference>
<dbReference type="Proteomes" id="UP000397656">
    <property type="component" value="Chromosome 1"/>
</dbReference>
<evidence type="ECO:0000313" key="2">
    <source>
        <dbReference type="Proteomes" id="UP000397656"/>
    </source>
</evidence>
<sequence length="155" mass="17642">MEDPVRFVIWAKPTEQERRKALDVLLEQGPYASELALRTQLAAAIREHAWLKLSASVAFSHAQRLSADIQQFTADVAVCQEGWEPGEKSHHCDEHDLYYGGSRGCHICSGFYISQVGSSLLERREWVAAYQAAMTFSRFLTHWLTRLGAMNYRPI</sequence>